<keyword evidence="3" id="KW-1185">Reference proteome</keyword>
<evidence type="ECO:0000313" key="2">
    <source>
        <dbReference type="EMBL" id="GLS84084.1"/>
    </source>
</evidence>
<evidence type="ECO:0000313" key="3">
    <source>
        <dbReference type="Proteomes" id="UP001157439"/>
    </source>
</evidence>
<feature type="signal peptide" evidence="1">
    <location>
        <begin position="1"/>
        <end position="19"/>
    </location>
</feature>
<proteinExistence type="predicted"/>
<keyword evidence="1" id="KW-0732">Signal</keyword>
<dbReference type="PROSITE" id="PS51257">
    <property type="entry name" value="PROKAR_LIPOPROTEIN"/>
    <property type="match status" value="1"/>
</dbReference>
<dbReference type="Gene3D" id="3.40.50.10610">
    <property type="entry name" value="ABC-type transport auxiliary lipoprotein component"/>
    <property type="match status" value="1"/>
</dbReference>
<organism evidence="2 3">
    <name type="scientific">Paraferrimonas haliotis</name>
    <dbReference type="NCBI Taxonomy" id="2013866"/>
    <lineage>
        <taxon>Bacteria</taxon>
        <taxon>Pseudomonadati</taxon>
        <taxon>Pseudomonadota</taxon>
        <taxon>Gammaproteobacteria</taxon>
        <taxon>Alteromonadales</taxon>
        <taxon>Ferrimonadaceae</taxon>
        <taxon>Paraferrimonas</taxon>
    </lineage>
</organism>
<feature type="chain" id="PRO_5041289534" evidence="1">
    <location>
        <begin position="20"/>
        <end position="169"/>
    </location>
</feature>
<dbReference type="AlphaFoldDB" id="A0AA37TW21"/>
<protein>
    <submittedName>
        <fullName evidence="2">Pellicle/biofilm biosynthesis outer membrane protein PelC</fullName>
    </submittedName>
</protein>
<gene>
    <name evidence="2" type="primary">pelC</name>
    <name evidence="2" type="ORF">GCM10007894_20610</name>
</gene>
<dbReference type="RefSeq" id="WP_095498430.1">
    <property type="nucleotide sequence ID" value="NZ_BSPO01000003.1"/>
</dbReference>
<dbReference type="EMBL" id="BSPO01000003">
    <property type="protein sequence ID" value="GLS84084.1"/>
    <property type="molecule type" value="Genomic_DNA"/>
</dbReference>
<dbReference type="Proteomes" id="UP001157439">
    <property type="component" value="Unassembled WGS sequence"/>
</dbReference>
<sequence>MRILIIAIAWSLLSACATQYGGESPKLDSNQTVYVMPLTNQSNMPLAQAQAEQLLASVLAQEGLKVVMYPKTMVNDIEASLTPQKRWQDAQTWLAAQPTGYVVAGSIQEWQYKYGLDGEPAVGVTLTLADTQGAELWRGSISKSGWGRESLSHIGMNAIEGLLSSLDWN</sequence>
<accession>A0AA37TW21</accession>
<evidence type="ECO:0000256" key="1">
    <source>
        <dbReference type="SAM" id="SignalP"/>
    </source>
</evidence>
<reference evidence="2 3" key="1">
    <citation type="journal article" date="2014" name="Int. J. Syst. Evol. Microbiol.">
        <title>Complete genome sequence of Corynebacterium casei LMG S-19264T (=DSM 44701T), isolated from a smear-ripened cheese.</title>
        <authorList>
            <consortium name="US DOE Joint Genome Institute (JGI-PGF)"/>
            <person name="Walter F."/>
            <person name="Albersmeier A."/>
            <person name="Kalinowski J."/>
            <person name="Ruckert C."/>
        </authorList>
    </citation>
    <scope>NUCLEOTIDE SEQUENCE [LARGE SCALE GENOMIC DNA]</scope>
    <source>
        <strain evidence="2 3">NBRC 112785</strain>
    </source>
</reference>
<name>A0AA37TW21_9GAMM</name>
<comment type="caution">
    <text evidence="2">The sequence shown here is derived from an EMBL/GenBank/DDBJ whole genome shotgun (WGS) entry which is preliminary data.</text>
</comment>